<sequence length="123" mass="13950">MYDFNSSYISPVGILFTKTDENSPVGILFTKTDENSPVGILFTKTDENSPVGQESCPEGTFAYNPSCENVTMSQRTCRKPEARSMGYICDYIRCECFQQKYWDEAANKCVQLEECSDQSKVFD</sequence>
<organism evidence="1 2">
    <name type="scientific">Operophtera brumata</name>
    <name type="common">Winter moth</name>
    <name type="synonym">Phalaena brumata</name>
    <dbReference type="NCBI Taxonomy" id="104452"/>
    <lineage>
        <taxon>Eukaryota</taxon>
        <taxon>Metazoa</taxon>
        <taxon>Ecdysozoa</taxon>
        <taxon>Arthropoda</taxon>
        <taxon>Hexapoda</taxon>
        <taxon>Insecta</taxon>
        <taxon>Pterygota</taxon>
        <taxon>Neoptera</taxon>
        <taxon>Endopterygota</taxon>
        <taxon>Lepidoptera</taxon>
        <taxon>Glossata</taxon>
        <taxon>Ditrysia</taxon>
        <taxon>Geometroidea</taxon>
        <taxon>Geometridae</taxon>
        <taxon>Larentiinae</taxon>
        <taxon>Operophtera</taxon>
    </lineage>
</organism>
<evidence type="ECO:0000313" key="1">
    <source>
        <dbReference type="EMBL" id="KOB64263.1"/>
    </source>
</evidence>
<proteinExistence type="predicted"/>
<accession>A0A0L7KLT7</accession>
<evidence type="ECO:0000313" key="2">
    <source>
        <dbReference type="Proteomes" id="UP000037510"/>
    </source>
</evidence>
<dbReference type="Proteomes" id="UP000037510">
    <property type="component" value="Unassembled WGS sequence"/>
</dbReference>
<dbReference type="AlphaFoldDB" id="A0A0L7KLT7"/>
<gene>
    <name evidence="1" type="ORF">OBRU01_21546</name>
</gene>
<reference evidence="1 2" key="1">
    <citation type="journal article" date="2015" name="Genome Biol. Evol.">
        <title>The genome of winter moth (Operophtera brumata) provides a genomic perspective on sexual dimorphism and phenology.</title>
        <authorList>
            <person name="Derks M.F."/>
            <person name="Smit S."/>
            <person name="Salis L."/>
            <person name="Schijlen E."/>
            <person name="Bossers A."/>
            <person name="Mateman C."/>
            <person name="Pijl A.S."/>
            <person name="de Ridder D."/>
            <person name="Groenen M.A."/>
            <person name="Visser M.E."/>
            <person name="Megens H.J."/>
        </authorList>
    </citation>
    <scope>NUCLEOTIDE SEQUENCE [LARGE SCALE GENOMIC DNA]</scope>
    <source>
        <strain evidence="1">WM2013NL</strain>
        <tissue evidence="1">Head and thorax</tissue>
    </source>
</reference>
<dbReference type="EMBL" id="JTDY01008959">
    <property type="protein sequence ID" value="KOB64263.1"/>
    <property type="molecule type" value="Genomic_DNA"/>
</dbReference>
<comment type="caution">
    <text evidence="1">The sequence shown here is derived from an EMBL/GenBank/DDBJ whole genome shotgun (WGS) entry which is preliminary data.</text>
</comment>
<keyword evidence="2" id="KW-1185">Reference proteome</keyword>
<protein>
    <submittedName>
        <fullName evidence="1">Putative protease inhibitor 4</fullName>
    </submittedName>
</protein>
<name>A0A0L7KLT7_OPEBR</name>